<reference evidence="6 7" key="1">
    <citation type="journal article" date="2019" name="Int. J. Syst. Evol. Microbiol.">
        <title>The Global Catalogue of Microorganisms (GCM) 10K type strain sequencing project: providing services to taxonomists for standard genome sequencing and annotation.</title>
        <authorList>
            <consortium name="The Broad Institute Genomics Platform"/>
            <consortium name="The Broad Institute Genome Sequencing Center for Infectious Disease"/>
            <person name="Wu L."/>
            <person name="Ma J."/>
        </authorList>
    </citation>
    <scope>NUCLEOTIDE SEQUENCE [LARGE SCALE GENOMIC DNA]</scope>
    <source>
        <strain evidence="6 7">JCM 13008</strain>
    </source>
</reference>
<dbReference type="InterPro" id="IPR015168">
    <property type="entry name" value="SsuA/THI5"/>
</dbReference>
<dbReference type="Proteomes" id="UP001501581">
    <property type="component" value="Unassembled WGS sequence"/>
</dbReference>
<feature type="domain" description="SsuA/THI5-like" evidence="5">
    <location>
        <begin position="59"/>
        <end position="278"/>
    </location>
</feature>
<keyword evidence="3 4" id="KW-0732">Signal</keyword>
<evidence type="ECO:0000256" key="3">
    <source>
        <dbReference type="ARBA" id="ARBA00022729"/>
    </source>
</evidence>
<dbReference type="PROSITE" id="PS51257">
    <property type="entry name" value="PROKAR_LIPOPROTEIN"/>
    <property type="match status" value="1"/>
</dbReference>
<feature type="signal peptide" evidence="4">
    <location>
        <begin position="1"/>
        <end position="30"/>
    </location>
</feature>
<comment type="subcellular location">
    <subcellularLocation>
        <location evidence="1">Periplasm</location>
    </subcellularLocation>
</comment>
<gene>
    <name evidence="6" type="ORF">GCM10009668_07980</name>
</gene>
<name>A0ABN1TQ62_9ACTN</name>
<evidence type="ECO:0000313" key="7">
    <source>
        <dbReference type="Proteomes" id="UP001501581"/>
    </source>
</evidence>
<evidence type="ECO:0000259" key="5">
    <source>
        <dbReference type="Pfam" id="PF09084"/>
    </source>
</evidence>
<evidence type="ECO:0000256" key="4">
    <source>
        <dbReference type="SAM" id="SignalP"/>
    </source>
</evidence>
<dbReference type="SUPFAM" id="SSF53850">
    <property type="entry name" value="Periplasmic binding protein-like II"/>
    <property type="match status" value="1"/>
</dbReference>
<dbReference type="PANTHER" id="PTHR30024">
    <property type="entry name" value="ALIPHATIC SULFONATES-BINDING PROTEIN-RELATED"/>
    <property type="match status" value="1"/>
</dbReference>
<sequence>MKILSSARRGPVRRVVAGALGALLLTSTLAACGGADDDQKTASGQDKVDFGVFPVFVSLPVWVAQEQGFFDKHDLAVSLKTITTGPAMISALASGSLDSMVIGVTSVETARASGMPLKMVGVTLPTSIYHVFGSNDVIKDCAYVGQPYPEPLKCVKGKKIGIIGGLGTESHTVGLSLLNEVGLEEKDVTFVPIGGGEGGGQALKEGQIDIQLAEDTAAAFTVGLGAGERLTDIQSQGVFSSWVGGAAWGMDPEIKKNPEKFQRISDALAEAVAWIVDPANEAAAAKTFKKYAPGVSEETIVTVLENTRDSWGSEASCDQVMSVVDWLVDNGTVDGGKADKSCDDLITESARITK</sequence>
<dbReference type="EMBL" id="BAAALG010000002">
    <property type="protein sequence ID" value="GAA1094549.1"/>
    <property type="molecule type" value="Genomic_DNA"/>
</dbReference>
<protein>
    <recommendedName>
        <fullName evidence="5">SsuA/THI5-like domain-containing protein</fullName>
    </recommendedName>
</protein>
<dbReference type="Gene3D" id="3.40.190.10">
    <property type="entry name" value="Periplasmic binding protein-like II"/>
    <property type="match status" value="2"/>
</dbReference>
<organism evidence="6 7">
    <name type="scientific">Nocardioides dubius</name>
    <dbReference type="NCBI Taxonomy" id="317019"/>
    <lineage>
        <taxon>Bacteria</taxon>
        <taxon>Bacillati</taxon>
        <taxon>Actinomycetota</taxon>
        <taxon>Actinomycetes</taxon>
        <taxon>Propionibacteriales</taxon>
        <taxon>Nocardioidaceae</taxon>
        <taxon>Nocardioides</taxon>
    </lineage>
</organism>
<evidence type="ECO:0000313" key="6">
    <source>
        <dbReference type="EMBL" id="GAA1094549.1"/>
    </source>
</evidence>
<feature type="chain" id="PRO_5046530415" description="SsuA/THI5-like domain-containing protein" evidence="4">
    <location>
        <begin position="31"/>
        <end position="354"/>
    </location>
</feature>
<accession>A0ABN1TQ62</accession>
<dbReference type="Pfam" id="PF09084">
    <property type="entry name" value="NMT1"/>
    <property type="match status" value="1"/>
</dbReference>
<comment type="similarity">
    <text evidence="2">Belongs to the bacterial solute-binding protein SsuA/TauA family.</text>
</comment>
<dbReference type="PANTHER" id="PTHR30024:SF47">
    <property type="entry name" value="TAURINE-BINDING PERIPLASMIC PROTEIN"/>
    <property type="match status" value="1"/>
</dbReference>
<evidence type="ECO:0000256" key="1">
    <source>
        <dbReference type="ARBA" id="ARBA00004418"/>
    </source>
</evidence>
<evidence type="ECO:0000256" key="2">
    <source>
        <dbReference type="ARBA" id="ARBA00010742"/>
    </source>
</evidence>
<dbReference type="RefSeq" id="WP_343991601.1">
    <property type="nucleotide sequence ID" value="NZ_BAAALG010000002.1"/>
</dbReference>
<proteinExistence type="inferred from homology"/>
<keyword evidence="7" id="KW-1185">Reference proteome</keyword>
<comment type="caution">
    <text evidence="6">The sequence shown here is derived from an EMBL/GenBank/DDBJ whole genome shotgun (WGS) entry which is preliminary data.</text>
</comment>